<sequence>MMRMDIERPPTYAHAWKRGASRFGMIKKPVPSRDQLFSRLAVKQQDARRGGVGADEFERGGDHEIAAFGDLF</sequence>
<reference evidence="1 2" key="1">
    <citation type="submission" date="2015-01" db="EMBL/GenBank/DDBJ databases">
        <authorList>
            <person name="Filippidou S."/>
            <person name="Jeanneret N."/>
            <person name="Russel-Delif L."/>
            <person name="Junier T."/>
            <person name="Wunderlin T."/>
            <person name="Molina V."/>
            <person name="Johnson S.L."/>
            <person name="Davenport K.W."/>
            <person name="Chain P.S."/>
            <person name="Dorador C."/>
            <person name="Junier P."/>
        </authorList>
    </citation>
    <scope>NUCLEOTIDE SEQUENCE [LARGE SCALE GENOMIC DNA]</scope>
    <source>
        <strain evidence="1 2">Et7/4</strain>
    </source>
</reference>
<comment type="caution">
    <text evidence="1">The sequence shown here is derived from an EMBL/GenBank/DDBJ whole genome shotgun (WGS) entry which is preliminary data.</text>
</comment>
<evidence type="ECO:0000313" key="1">
    <source>
        <dbReference type="EMBL" id="KJE26313.1"/>
    </source>
</evidence>
<dbReference type="AlphaFoldDB" id="A0A0D8BQ26"/>
<dbReference type="EMBL" id="JYBP01000003">
    <property type="protein sequence ID" value="KJE26313.1"/>
    <property type="molecule type" value="Genomic_DNA"/>
</dbReference>
<accession>A0A0D8BQ26</accession>
<proteinExistence type="predicted"/>
<gene>
    <name evidence="1" type="ORF">LG52_666</name>
</gene>
<name>A0A0D8BQ26_GEOKU</name>
<dbReference type="Proteomes" id="UP000032522">
    <property type="component" value="Unassembled WGS sequence"/>
</dbReference>
<protein>
    <submittedName>
        <fullName evidence="1">Uncharacterized protein</fullName>
    </submittedName>
</protein>
<evidence type="ECO:0000313" key="2">
    <source>
        <dbReference type="Proteomes" id="UP000032522"/>
    </source>
</evidence>
<organism evidence="1 2">
    <name type="scientific">Geobacillus kaustophilus</name>
    <dbReference type="NCBI Taxonomy" id="1462"/>
    <lineage>
        <taxon>Bacteria</taxon>
        <taxon>Bacillati</taxon>
        <taxon>Bacillota</taxon>
        <taxon>Bacilli</taxon>
        <taxon>Bacillales</taxon>
        <taxon>Anoxybacillaceae</taxon>
        <taxon>Geobacillus</taxon>
        <taxon>Geobacillus thermoleovorans group</taxon>
    </lineage>
</organism>